<feature type="transmembrane region" description="Helical" evidence="10">
    <location>
        <begin position="264"/>
        <end position="283"/>
    </location>
</feature>
<dbReference type="Gene3D" id="3.30.565.10">
    <property type="entry name" value="Histidine kinase-like ATPase, C-terminal domain"/>
    <property type="match status" value="1"/>
</dbReference>
<dbReference type="InterPro" id="IPR035965">
    <property type="entry name" value="PAS-like_dom_sf"/>
</dbReference>
<evidence type="ECO:0000313" key="14">
    <source>
        <dbReference type="EMBL" id="CAB1369460.1"/>
    </source>
</evidence>
<keyword evidence="4" id="KW-0808">Transferase</keyword>
<dbReference type="CDD" id="cd00130">
    <property type="entry name" value="PAS"/>
    <property type="match status" value="1"/>
</dbReference>
<keyword evidence="5" id="KW-0547">Nucleotide-binding</keyword>
<name>A0A6S6XTX3_9PROT</name>
<dbReference type="InterPro" id="IPR003661">
    <property type="entry name" value="HisK_dim/P_dom"/>
</dbReference>
<dbReference type="SMART" id="SM00388">
    <property type="entry name" value="HisKA"/>
    <property type="match status" value="1"/>
</dbReference>
<dbReference type="NCBIfam" id="TIGR00229">
    <property type="entry name" value="sensory_box"/>
    <property type="match status" value="1"/>
</dbReference>
<sequence length="670" mass="74359">MDIRKSRSRSGASKIPGMAAHPLSQAPETQATGWLWWLPRLSFVLFILAVATLLLLSHRTERAERRATLISDMLWLEQALHFQLTHNEGVLGGVSPNQTRNAGTFEPQAKAFLENQSGLRQVRWLAGPGGRRLALPAIEAPGDDDAVARMALSTGKPVYGSPYQLGDEWRFDVFVPLFHEGRGTGVAVGAYSIQRLLDEVVPWWLMERYRIVVLDSRGGELASRSKVEAPADELGYQLSLDPPGRGLALVATPYRSVLPPARPLLSLSVVLLAGVVLWSLWALRRHMQGRLVAEAALREAHAFRKAMEDSVDTGLRARDLDGRITYVNPAFCRMVGWSEAELVGRGAPMPYWVDEEIEATRELHDRILAGQGPESGFEFRFKRRNGEVFPVLIHEAPLIDERGRQTGWMSSVVDISTQKYAEELARQQQERLQTTARLVTMGEMASSLAHELNQPLTAIASYNAGCLNLMASGQAAPGEIENALKKSAEQARRAGRIIRRIYEFVRRAEPKNEPCELGSLLEEVLGFVEIDARRQGVRIQRQLPVAPLIFSGDRVLLSQTFLNLLRNGIDAMRDMPVEQRLLTVNARREEASLLVSIADQGRGITSETAARLFEPFFTTKTEGMGMGLNICRSVIEGHQGRLWFEANPAGGSVFHVRLPLDATAHGREGE</sequence>
<organism evidence="14 15">
    <name type="scientific">Denitratisoma oestradiolicum</name>
    <dbReference type="NCBI Taxonomy" id="311182"/>
    <lineage>
        <taxon>Bacteria</taxon>
        <taxon>Pseudomonadati</taxon>
        <taxon>Pseudomonadota</taxon>
        <taxon>Betaproteobacteria</taxon>
        <taxon>Nitrosomonadales</taxon>
        <taxon>Sterolibacteriaceae</taxon>
        <taxon>Denitratisoma</taxon>
    </lineage>
</organism>
<dbReference type="SMART" id="SM00387">
    <property type="entry name" value="HATPase_c"/>
    <property type="match status" value="1"/>
</dbReference>
<dbReference type="InterPro" id="IPR013767">
    <property type="entry name" value="PAS_fold"/>
</dbReference>
<dbReference type="EMBL" id="LR778301">
    <property type="protein sequence ID" value="CAB1369460.1"/>
    <property type="molecule type" value="Genomic_DNA"/>
</dbReference>
<feature type="transmembrane region" description="Helical" evidence="10">
    <location>
        <begin position="34"/>
        <end position="56"/>
    </location>
</feature>
<dbReference type="AlphaFoldDB" id="A0A6S6XTX3"/>
<dbReference type="Gene3D" id="3.30.450.20">
    <property type="entry name" value="PAS domain"/>
    <property type="match status" value="1"/>
</dbReference>
<keyword evidence="7" id="KW-0067">ATP-binding</keyword>
<keyword evidence="8" id="KW-0902">Two-component regulatory system</keyword>
<dbReference type="InterPro" id="IPR004358">
    <property type="entry name" value="Sig_transdc_His_kin-like_C"/>
</dbReference>
<dbReference type="Proteomes" id="UP000515733">
    <property type="component" value="Chromosome"/>
</dbReference>
<keyword evidence="15" id="KW-1185">Reference proteome</keyword>
<keyword evidence="6 14" id="KW-0418">Kinase</keyword>
<dbReference type="GO" id="GO:0006355">
    <property type="term" value="P:regulation of DNA-templated transcription"/>
    <property type="evidence" value="ECO:0007669"/>
    <property type="project" value="InterPro"/>
</dbReference>
<dbReference type="GO" id="GO:0005524">
    <property type="term" value="F:ATP binding"/>
    <property type="evidence" value="ECO:0007669"/>
    <property type="project" value="UniProtKB-KW"/>
</dbReference>
<feature type="domain" description="PAS" evidence="12">
    <location>
        <begin position="299"/>
        <end position="371"/>
    </location>
</feature>
<accession>A0A6S6XTX3</accession>
<dbReference type="InterPro" id="IPR001610">
    <property type="entry name" value="PAC"/>
</dbReference>
<keyword evidence="3" id="KW-0597">Phosphoprotein</keyword>
<evidence type="ECO:0000256" key="10">
    <source>
        <dbReference type="SAM" id="Phobius"/>
    </source>
</evidence>
<dbReference type="CDD" id="cd00082">
    <property type="entry name" value="HisKA"/>
    <property type="match status" value="1"/>
</dbReference>
<dbReference type="EC" id="2.7.13.3" evidence="2"/>
<dbReference type="Pfam" id="PF02518">
    <property type="entry name" value="HATPase_c"/>
    <property type="match status" value="1"/>
</dbReference>
<reference evidence="14 15" key="1">
    <citation type="submission" date="2020-03" db="EMBL/GenBank/DDBJ databases">
        <authorList>
            <consortium name="Genoscope - CEA"/>
            <person name="William W."/>
        </authorList>
    </citation>
    <scope>NUCLEOTIDE SEQUENCE [LARGE SCALE GENOMIC DNA]</scope>
    <source>
        <strain evidence="15">DSM 16959</strain>
    </source>
</reference>
<comment type="catalytic activity">
    <reaction evidence="1">
        <text>ATP + protein L-histidine = ADP + protein N-phospho-L-histidine.</text>
        <dbReference type="EC" id="2.7.13.3"/>
    </reaction>
</comment>
<dbReference type="PANTHER" id="PTHR43065:SF42">
    <property type="entry name" value="TWO-COMPONENT SENSOR PPRA"/>
    <property type="match status" value="1"/>
</dbReference>
<feature type="domain" description="PAC" evidence="13">
    <location>
        <begin position="375"/>
        <end position="427"/>
    </location>
</feature>
<evidence type="ECO:0000256" key="8">
    <source>
        <dbReference type="ARBA" id="ARBA00023012"/>
    </source>
</evidence>
<evidence type="ECO:0000256" key="2">
    <source>
        <dbReference type="ARBA" id="ARBA00012438"/>
    </source>
</evidence>
<evidence type="ECO:0000256" key="4">
    <source>
        <dbReference type="ARBA" id="ARBA00022679"/>
    </source>
</evidence>
<feature type="region of interest" description="Disordered" evidence="9">
    <location>
        <begin position="1"/>
        <end position="24"/>
    </location>
</feature>
<evidence type="ECO:0000256" key="9">
    <source>
        <dbReference type="SAM" id="MobiDB-lite"/>
    </source>
</evidence>
<evidence type="ECO:0000256" key="5">
    <source>
        <dbReference type="ARBA" id="ARBA00022741"/>
    </source>
</evidence>
<dbReference type="SUPFAM" id="SSF47384">
    <property type="entry name" value="Homodimeric domain of signal transducing histidine kinase"/>
    <property type="match status" value="1"/>
</dbReference>
<dbReference type="SUPFAM" id="SSF55785">
    <property type="entry name" value="PYP-like sensor domain (PAS domain)"/>
    <property type="match status" value="1"/>
</dbReference>
<dbReference type="PROSITE" id="PS50109">
    <property type="entry name" value="HIS_KIN"/>
    <property type="match status" value="1"/>
</dbReference>
<keyword evidence="10" id="KW-0472">Membrane</keyword>
<evidence type="ECO:0000256" key="3">
    <source>
        <dbReference type="ARBA" id="ARBA00022553"/>
    </source>
</evidence>
<feature type="domain" description="Histidine kinase" evidence="11">
    <location>
        <begin position="447"/>
        <end position="662"/>
    </location>
</feature>
<keyword evidence="10" id="KW-0812">Transmembrane</keyword>
<evidence type="ECO:0000313" key="15">
    <source>
        <dbReference type="Proteomes" id="UP000515733"/>
    </source>
</evidence>
<dbReference type="InterPro" id="IPR005467">
    <property type="entry name" value="His_kinase_dom"/>
</dbReference>
<evidence type="ECO:0000256" key="6">
    <source>
        <dbReference type="ARBA" id="ARBA00022777"/>
    </source>
</evidence>
<dbReference type="PROSITE" id="PS50112">
    <property type="entry name" value="PAS"/>
    <property type="match status" value="1"/>
</dbReference>
<evidence type="ECO:0000259" key="12">
    <source>
        <dbReference type="PROSITE" id="PS50112"/>
    </source>
</evidence>
<dbReference type="Gene3D" id="1.10.287.130">
    <property type="match status" value="1"/>
</dbReference>
<dbReference type="InterPro" id="IPR000700">
    <property type="entry name" value="PAS-assoc_C"/>
</dbReference>
<dbReference type="SMART" id="SM00091">
    <property type="entry name" value="PAS"/>
    <property type="match status" value="1"/>
</dbReference>
<gene>
    <name evidence="14" type="ORF">DENOEST_2295</name>
</gene>
<dbReference type="KEGG" id="doe:DENOEST_2295"/>
<evidence type="ECO:0000256" key="1">
    <source>
        <dbReference type="ARBA" id="ARBA00000085"/>
    </source>
</evidence>
<dbReference type="InterPro" id="IPR036890">
    <property type="entry name" value="HATPase_C_sf"/>
</dbReference>
<evidence type="ECO:0000259" key="11">
    <source>
        <dbReference type="PROSITE" id="PS50109"/>
    </source>
</evidence>
<dbReference type="Pfam" id="PF00512">
    <property type="entry name" value="HisKA"/>
    <property type="match status" value="1"/>
</dbReference>
<dbReference type="PANTHER" id="PTHR43065">
    <property type="entry name" value="SENSOR HISTIDINE KINASE"/>
    <property type="match status" value="1"/>
</dbReference>
<dbReference type="GO" id="GO:0000155">
    <property type="term" value="F:phosphorelay sensor kinase activity"/>
    <property type="evidence" value="ECO:0007669"/>
    <property type="project" value="InterPro"/>
</dbReference>
<proteinExistence type="predicted"/>
<protein>
    <recommendedName>
        <fullName evidence="2">histidine kinase</fullName>
        <ecNumber evidence="2">2.7.13.3</ecNumber>
    </recommendedName>
</protein>
<dbReference type="Pfam" id="PF00989">
    <property type="entry name" value="PAS"/>
    <property type="match status" value="1"/>
</dbReference>
<dbReference type="InterPro" id="IPR003594">
    <property type="entry name" value="HATPase_dom"/>
</dbReference>
<keyword evidence="10" id="KW-1133">Transmembrane helix</keyword>
<dbReference type="PRINTS" id="PR00344">
    <property type="entry name" value="BCTRLSENSOR"/>
</dbReference>
<evidence type="ECO:0000256" key="7">
    <source>
        <dbReference type="ARBA" id="ARBA00022840"/>
    </source>
</evidence>
<dbReference type="InterPro" id="IPR000014">
    <property type="entry name" value="PAS"/>
</dbReference>
<dbReference type="PROSITE" id="PS50113">
    <property type="entry name" value="PAC"/>
    <property type="match status" value="1"/>
</dbReference>
<dbReference type="SMART" id="SM00086">
    <property type="entry name" value="PAC"/>
    <property type="match status" value="1"/>
</dbReference>
<dbReference type="InterPro" id="IPR036097">
    <property type="entry name" value="HisK_dim/P_sf"/>
</dbReference>
<evidence type="ECO:0000259" key="13">
    <source>
        <dbReference type="PROSITE" id="PS50113"/>
    </source>
</evidence>
<dbReference type="SUPFAM" id="SSF55874">
    <property type="entry name" value="ATPase domain of HSP90 chaperone/DNA topoisomerase II/histidine kinase"/>
    <property type="match status" value="1"/>
</dbReference>